<name>A0A0C2YB36_HEBCY</name>
<keyword evidence="1" id="KW-0472">Membrane</keyword>
<evidence type="ECO:0000313" key="2">
    <source>
        <dbReference type="EMBL" id="KIM38217.1"/>
    </source>
</evidence>
<keyword evidence="1" id="KW-0812">Transmembrane</keyword>
<keyword evidence="1" id="KW-1133">Transmembrane helix</keyword>
<keyword evidence="3" id="KW-1185">Reference proteome</keyword>
<dbReference type="AlphaFoldDB" id="A0A0C2YB36"/>
<evidence type="ECO:0000256" key="1">
    <source>
        <dbReference type="SAM" id="Phobius"/>
    </source>
</evidence>
<reference evidence="2 3" key="1">
    <citation type="submission" date="2014-04" db="EMBL/GenBank/DDBJ databases">
        <authorList>
            <consortium name="DOE Joint Genome Institute"/>
            <person name="Kuo A."/>
            <person name="Gay G."/>
            <person name="Dore J."/>
            <person name="Kohler A."/>
            <person name="Nagy L.G."/>
            <person name="Floudas D."/>
            <person name="Copeland A."/>
            <person name="Barry K.W."/>
            <person name="Cichocki N."/>
            <person name="Veneault-Fourrey C."/>
            <person name="LaButti K."/>
            <person name="Lindquist E.A."/>
            <person name="Lipzen A."/>
            <person name="Lundell T."/>
            <person name="Morin E."/>
            <person name="Murat C."/>
            <person name="Sun H."/>
            <person name="Tunlid A."/>
            <person name="Henrissat B."/>
            <person name="Grigoriev I.V."/>
            <person name="Hibbett D.S."/>
            <person name="Martin F."/>
            <person name="Nordberg H.P."/>
            <person name="Cantor M.N."/>
            <person name="Hua S.X."/>
        </authorList>
    </citation>
    <scope>NUCLEOTIDE SEQUENCE [LARGE SCALE GENOMIC DNA]</scope>
    <source>
        <strain evidence="3">h7</strain>
    </source>
</reference>
<dbReference type="HOGENOM" id="CLU_1161265_0_0_1"/>
<protein>
    <submittedName>
        <fullName evidence="2">Uncharacterized protein</fullName>
    </submittedName>
</protein>
<gene>
    <name evidence="2" type="ORF">M413DRAFT_248037</name>
</gene>
<evidence type="ECO:0000313" key="3">
    <source>
        <dbReference type="Proteomes" id="UP000053424"/>
    </source>
</evidence>
<organism evidence="2 3">
    <name type="scientific">Hebeloma cylindrosporum</name>
    <dbReference type="NCBI Taxonomy" id="76867"/>
    <lineage>
        <taxon>Eukaryota</taxon>
        <taxon>Fungi</taxon>
        <taxon>Dikarya</taxon>
        <taxon>Basidiomycota</taxon>
        <taxon>Agaricomycotina</taxon>
        <taxon>Agaricomycetes</taxon>
        <taxon>Agaricomycetidae</taxon>
        <taxon>Agaricales</taxon>
        <taxon>Agaricineae</taxon>
        <taxon>Hymenogastraceae</taxon>
        <taxon>Hebeloma</taxon>
    </lineage>
</organism>
<feature type="transmembrane region" description="Helical" evidence="1">
    <location>
        <begin position="100"/>
        <end position="125"/>
    </location>
</feature>
<dbReference type="EMBL" id="KN831792">
    <property type="protein sequence ID" value="KIM38217.1"/>
    <property type="molecule type" value="Genomic_DNA"/>
</dbReference>
<proteinExistence type="predicted"/>
<accession>A0A0C2YB36</accession>
<dbReference type="Proteomes" id="UP000053424">
    <property type="component" value="Unassembled WGS sequence"/>
</dbReference>
<sequence length="239" mass="27871">MLERKPIFDGSRVQFIYPIYPPTNPIHPSIHPSIHPFRPSQIHPSIHLSSVSFCLRGFGVIHLVIVFPCPSPVEGRSGSTPSFATLVDLGRSLFSVSGSWFLDCFFLFFYSFPSFLFFPLVLWIWCRFLVEVVILHSSISFFFLGYLFFFLFFFFVCLFPLSIHGQGSLSIHGQRSLSIHGQRTLSPLTHHPQPPSRYRPLIRLADLDLWTVWSIPREEEDLARFRFVFRIRFCRRAIR</sequence>
<feature type="transmembrane region" description="Helical" evidence="1">
    <location>
        <begin position="137"/>
        <end position="161"/>
    </location>
</feature>
<reference evidence="3" key="2">
    <citation type="submission" date="2015-01" db="EMBL/GenBank/DDBJ databases">
        <title>Evolutionary Origins and Diversification of the Mycorrhizal Mutualists.</title>
        <authorList>
            <consortium name="DOE Joint Genome Institute"/>
            <consortium name="Mycorrhizal Genomics Consortium"/>
            <person name="Kohler A."/>
            <person name="Kuo A."/>
            <person name="Nagy L.G."/>
            <person name="Floudas D."/>
            <person name="Copeland A."/>
            <person name="Barry K.W."/>
            <person name="Cichocki N."/>
            <person name="Veneault-Fourrey C."/>
            <person name="LaButti K."/>
            <person name="Lindquist E.A."/>
            <person name="Lipzen A."/>
            <person name="Lundell T."/>
            <person name="Morin E."/>
            <person name="Murat C."/>
            <person name="Riley R."/>
            <person name="Ohm R."/>
            <person name="Sun H."/>
            <person name="Tunlid A."/>
            <person name="Henrissat B."/>
            <person name="Grigoriev I.V."/>
            <person name="Hibbett D.S."/>
            <person name="Martin F."/>
        </authorList>
    </citation>
    <scope>NUCLEOTIDE SEQUENCE [LARGE SCALE GENOMIC DNA]</scope>
    <source>
        <strain evidence="3">h7</strain>
    </source>
</reference>